<accession>A0A120F7M4</accession>
<dbReference type="Pfam" id="PF14262">
    <property type="entry name" value="Cthe_2159"/>
    <property type="match status" value="1"/>
</dbReference>
<proteinExistence type="predicted"/>
<evidence type="ECO:0000256" key="1">
    <source>
        <dbReference type="SAM" id="SignalP"/>
    </source>
</evidence>
<dbReference type="AlphaFoldDB" id="A0A120F7M4"/>
<organism evidence="2 3">
    <name type="scientific">Micromonospora rifamycinica</name>
    <dbReference type="NCBI Taxonomy" id="291594"/>
    <lineage>
        <taxon>Bacteria</taxon>
        <taxon>Bacillati</taxon>
        <taxon>Actinomycetota</taxon>
        <taxon>Actinomycetes</taxon>
        <taxon>Micromonosporales</taxon>
        <taxon>Micromonosporaceae</taxon>
        <taxon>Micromonospora</taxon>
    </lineage>
</organism>
<dbReference type="RefSeq" id="WP_067313273.1">
    <property type="nucleotide sequence ID" value="NZ_LRMV01000153.1"/>
</dbReference>
<keyword evidence="1" id="KW-0732">Signal</keyword>
<dbReference type="Proteomes" id="UP000198226">
    <property type="component" value="Chromosome I"/>
</dbReference>
<protein>
    <submittedName>
        <fullName evidence="2">Uncharacterized protein</fullName>
    </submittedName>
</protein>
<dbReference type="OrthoDB" id="9812829at2"/>
<feature type="signal peptide" evidence="1">
    <location>
        <begin position="1"/>
        <end position="26"/>
    </location>
</feature>
<gene>
    <name evidence="2" type="ORF">GA0070623_4022</name>
</gene>
<name>A0A120F7M4_9ACTN</name>
<feature type="chain" id="PRO_5039602702" evidence="1">
    <location>
        <begin position="27"/>
        <end position="464"/>
    </location>
</feature>
<reference evidence="3" key="1">
    <citation type="submission" date="2016-06" db="EMBL/GenBank/DDBJ databases">
        <authorList>
            <person name="Varghese N."/>
            <person name="Submissions Spin"/>
        </authorList>
    </citation>
    <scope>NUCLEOTIDE SEQUENCE [LARGE SCALE GENOMIC DNA]</scope>
    <source>
        <strain evidence="3">DSM 44983</strain>
    </source>
</reference>
<dbReference type="InterPro" id="IPR025584">
    <property type="entry name" value="Cthe_2159"/>
</dbReference>
<evidence type="ECO:0000313" key="3">
    <source>
        <dbReference type="Proteomes" id="UP000198226"/>
    </source>
</evidence>
<sequence>MKATARRTTVLAGLTATLLAGPLAVAAVAAAPTATITLNGTGATVSGSNVTVAGSAVTITAPGSYEIRGTLNNGYVRVDSAAAGTVELILAGASITNSTSSPLYVTDADAVTVTLAAGTSNTLTDAATYTNAGEPDSALFSAADLTIAGTGALTVRANHADGIVSKDDLVIQSGTITVTAVDDAIRGKDSLTVNGGTINVTSSGGDGLKSNDTEAGKGVLTITNGTITASVADDAIKGENDLNISGGTINVTRSYEALEGLRTTISGGNITVVASDDAVNAAEEGLGHMEPSAIAFIKVTGGTVVATGGTDGFDSNGSLTFAGGTVVARGSSTRGGGEGAIDADGPIAFTGGTVVGAALTSLAVFQAVPNNAQGWVAPRFNANLAANTTVHVVSGSTVLASYRTSATVREVVFSSNRIVNGQRYDIYTGGSVSGTNVGGLYSGGSITGATRVLTGVTAGRYGRF</sequence>
<dbReference type="EMBL" id="LT607752">
    <property type="protein sequence ID" value="SCG75626.1"/>
    <property type="molecule type" value="Genomic_DNA"/>
</dbReference>
<evidence type="ECO:0000313" key="2">
    <source>
        <dbReference type="EMBL" id="SCG75626.1"/>
    </source>
</evidence>
<keyword evidence="3" id="KW-1185">Reference proteome</keyword>